<evidence type="ECO:0000256" key="1">
    <source>
        <dbReference type="SAM" id="MobiDB-lite"/>
    </source>
</evidence>
<keyword evidence="3" id="KW-1185">Reference proteome</keyword>
<feature type="region of interest" description="Disordered" evidence="1">
    <location>
        <begin position="64"/>
        <end position="99"/>
    </location>
</feature>
<dbReference type="KEGG" id="rsp:RSP_0614"/>
<evidence type="ECO:0000313" key="3">
    <source>
        <dbReference type="Proteomes" id="UP000002703"/>
    </source>
</evidence>
<dbReference type="EMBL" id="CP000143">
    <property type="protein sequence ID" value="ABA79788.2"/>
    <property type="molecule type" value="Genomic_DNA"/>
</dbReference>
<name>Q3J096_CERS4</name>
<dbReference type="STRING" id="272943.RSP_0614"/>
<proteinExistence type="predicted"/>
<organism evidence="2 3">
    <name type="scientific">Cereibacter sphaeroides (strain ATCC 17023 / DSM 158 / JCM 6121 / CCUG 31486 / LMG 2827 / NBRC 12203 / NCIMB 8253 / ATH 2.4.1.)</name>
    <name type="common">Rhodobacter sphaeroides</name>
    <dbReference type="NCBI Taxonomy" id="272943"/>
    <lineage>
        <taxon>Bacteria</taxon>
        <taxon>Pseudomonadati</taxon>
        <taxon>Pseudomonadota</taxon>
        <taxon>Alphaproteobacteria</taxon>
        <taxon>Rhodobacterales</taxon>
        <taxon>Paracoccaceae</taxon>
        <taxon>Cereibacter</taxon>
    </lineage>
</organism>
<dbReference type="EnsemblBacteria" id="ABA79788">
    <property type="protein sequence ID" value="ABA79788"/>
    <property type="gene ID" value="RSP_0614"/>
</dbReference>
<reference evidence="3" key="1">
    <citation type="submission" date="2005-09" db="EMBL/GenBank/DDBJ databases">
        <title>Complete sequence of chromosome 1 of Rhodobacter sphaeroides 2.4.1.</title>
        <authorList>
            <person name="Copeland A."/>
            <person name="Lucas S."/>
            <person name="Lapidus A."/>
            <person name="Barry K."/>
            <person name="Detter J.C."/>
            <person name="Glavina T."/>
            <person name="Hammon N."/>
            <person name="Israni S."/>
            <person name="Pitluck S."/>
            <person name="Richardson P."/>
            <person name="Mackenzie C."/>
            <person name="Choudhary M."/>
            <person name="Larimer F."/>
            <person name="Hauser L.J."/>
            <person name="Land M."/>
            <person name="Donohue T.J."/>
            <person name="Kaplan S."/>
        </authorList>
    </citation>
    <scope>NUCLEOTIDE SEQUENCE [LARGE SCALE GENOMIC DNA]</scope>
    <source>
        <strain evidence="3">ATCC 17023 / DSM 158 / JCM 6121 / CCUG 31486 / LMG 2827 / NBRC 12203 / NCIMB 8253 / ATH 2.4.1.</strain>
    </source>
</reference>
<feature type="region of interest" description="Disordered" evidence="1">
    <location>
        <begin position="1"/>
        <end position="42"/>
    </location>
</feature>
<gene>
    <name evidence="2" type="ORF">RSP_0614</name>
</gene>
<accession>Q3J096</accession>
<sequence>MSSDASCQCEHPRPAARGYSASRRDVPERRFRRAPCGERASAQGRKLRVMRLGMCDQQQPLPVHHIAPGMHRGRPDAPDSANGLQRPRRSLPVQAHRDPAWRHPLDLRWAAAESAAPTAHRCS</sequence>
<dbReference type="AlphaFoldDB" id="Q3J096"/>
<protein>
    <submittedName>
        <fullName evidence="2">Uncharacterized protein</fullName>
    </submittedName>
</protein>
<dbReference type="Proteomes" id="UP000002703">
    <property type="component" value="Chromosome 1"/>
</dbReference>
<evidence type="ECO:0000313" key="2">
    <source>
        <dbReference type="EMBL" id="ABA79788.2"/>
    </source>
</evidence>